<keyword evidence="13" id="KW-1185">Reference proteome</keyword>
<evidence type="ECO:0000256" key="1">
    <source>
        <dbReference type="ARBA" id="ARBA00004167"/>
    </source>
</evidence>
<keyword evidence="2 9" id="KW-0813">Transport</keyword>
<evidence type="ECO:0000256" key="9">
    <source>
        <dbReference type="HAMAP-Rule" id="MF_00237"/>
    </source>
</evidence>
<protein>
    <recommendedName>
        <fullName evidence="9">Sec-independent protein translocase protein TatB</fullName>
    </recommendedName>
</protein>
<keyword evidence="4 9" id="KW-0812">Transmembrane</keyword>
<dbReference type="PANTHER" id="PTHR33162:SF1">
    <property type="entry name" value="SEC-INDEPENDENT PROTEIN TRANSLOCASE PROTEIN TATA, CHLOROPLASTIC"/>
    <property type="match status" value="1"/>
</dbReference>
<evidence type="ECO:0000313" key="13">
    <source>
        <dbReference type="Proteomes" id="UP000506160"/>
    </source>
</evidence>
<evidence type="ECO:0000256" key="8">
    <source>
        <dbReference type="ARBA" id="ARBA00023136"/>
    </source>
</evidence>
<comment type="similarity">
    <text evidence="9">Belongs to the TatB family.</text>
</comment>
<dbReference type="NCBIfam" id="TIGR01410">
    <property type="entry name" value="tatB"/>
    <property type="match status" value="1"/>
</dbReference>
<feature type="region of interest" description="Disordered" evidence="10">
    <location>
        <begin position="96"/>
        <end position="129"/>
    </location>
</feature>
<gene>
    <name evidence="9 12" type="primary">tatB</name>
    <name evidence="12" type="ORF">O970_07385</name>
</gene>
<keyword evidence="3 9" id="KW-1003">Cell membrane</keyword>
<dbReference type="GO" id="GO:0008320">
    <property type="term" value="F:protein transmembrane transporter activity"/>
    <property type="evidence" value="ECO:0007669"/>
    <property type="project" value="UniProtKB-UniRule"/>
</dbReference>
<dbReference type="InterPro" id="IPR003369">
    <property type="entry name" value="TatA/B/E"/>
</dbReference>
<dbReference type="AlphaFoldDB" id="A0AB94IBC1"/>
<feature type="transmembrane region" description="Helical" evidence="11">
    <location>
        <begin position="6"/>
        <end position="22"/>
    </location>
</feature>
<comment type="subunit">
    <text evidence="9">The Tat system comprises two distinct complexes: a TatABC complex, containing multiple copies of TatA, TatB and TatC subunits, and a separate TatA complex, containing only TatA subunits. Substrates initially bind to the TatABC complex, which probably triggers association of the separate TatA complex to form the active translocon.</text>
</comment>
<dbReference type="PANTHER" id="PTHR33162">
    <property type="entry name" value="SEC-INDEPENDENT PROTEIN TRANSLOCASE PROTEIN TATA, CHLOROPLASTIC"/>
    <property type="match status" value="1"/>
</dbReference>
<evidence type="ECO:0000313" key="12">
    <source>
        <dbReference type="EMBL" id="TEA26703.1"/>
    </source>
</evidence>
<keyword evidence="5 9" id="KW-0653">Protein transport</keyword>
<keyword evidence="6 9" id="KW-1133">Transmembrane helix</keyword>
<accession>A0AB94IBC1</accession>
<dbReference type="Gene3D" id="1.20.5.3310">
    <property type="match status" value="1"/>
</dbReference>
<reference evidence="12 13" key="1">
    <citation type="journal article" date="2014" name="Appl. Environ. Microbiol.">
        <title>Genomic features of a bumble bee symbiont reflect its host environment.</title>
        <authorList>
            <person name="Martinson V.G."/>
            <person name="Magoc T."/>
            <person name="Koch H."/>
            <person name="Salzberg S.L."/>
            <person name="Moran N.A."/>
        </authorList>
    </citation>
    <scope>NUCLEOTIDE SEQUENCE [LARGE SCALE GENOMIC DNA]</scope>
    <source>
        <strain evidence="12 13">Bimp</strain>
    </source>
</reference>
<dbReference type="EMBL" id="AWGA01000067">
    <property type="protein sequence ID" value="TEA26703.1"/>
    <property type="molecule type" value="Genomic_DNA"/>
</dbReference>
<name>A0AB94IBC1_9GAMM</name>
<comment type="caution">
    <text evidence="12">The sequence shown here is derived from an EMBL/GenBank/DDBJ whole genome shotgun (WGS) entry which is preliminary data.</text>
</comment>
<evidence type="ECO:0000256" key="2">
    <source>
        <dbReference type="ARBA" id="ARBA00022448"/>
    </source>
</evidence>
<evidence type="ECO:0000256" key="11">
    <source>
        <dbReference type="SAM" id="Phobius"/>
    </source>
</evidence>
<evidence type="ECO:0000256" key="3">
    <source>
        <dbReference type="ARBA" id="ARBA00022475"/>
    </source>
</evidence>
<evidence type="ECO:0000256" key="7">
    <source>
        <dbReference type="ARBA" id="ARBA00023010"/>
    </source>
</evidence>
<evidence type="ECO:0000256" key="4">
    <source>
        <dbReference type="ARBA" id="ARBA00022692"/>
    </source>
</evidence>
<sequence length="129" mass="14458">MFDISFGQLLLVMIIGLIVLGPQKLPIAIKTVASWIRTLRTISNSVQLELSRELKLQELQASLKKAEESGLEHIAPEIQASIDELKKLTASMQQSYAKQNHKLTSSMQSTQTNDNLSKDSINTNHDQQR</sequence>
<keyword evidence="8 9" id="KW-0472">Membrane</keyword>
<evidence type="ECO:0000256" key="6">
    <source>
        <dbReference type="ARBA" id="ARBA00022989"/>
    </source>
</evidence>
<comment type="function">
    <text evidence="9">Part of the twin-arginine translocation (Tat) system that transports large folded proteins containing a characteristic twin-arginine motif in their signal peptide across membranes. Together with TatC, TatB is part of a receptor directly interacting with Tat signal peptides. TatB may form an oligomeric binding site that transiently accommodates folded Tat precursor proteins before their translocation.</text>
</comment>
<proteinExistence type="inferred from homology"/>
<dbReference type="Proteomes" id="UP000506160">
    <property type="component" value="Unassembled WGS sequence"/>
</dbReference>
<comment type="subcellular location">
    <subcellularLocation>
        <location evidence="9">Cell membrane</location>
        <topology evidence="9">Single-pass membrane protein</topology>
    </subcellularLocation>
    <subcellularLocation>
        <location evidence="1">Membrane</location>
        <topology evidence="1">Single-pass membrane protein</topology>
    </subcellularLocation>
</comment>
<dbReference type="GO" id="GO:0033281">
    <property type="term" value="C:TAT protein transport complex"/>
    <property type="evidence" value="ECO:0007669"/>
    <property type="project" value="UniProtKB-UniRule"/>
</dbReference>
<organism evidence="12 13">
    <name type="scientific">Candidatus Schmidhempelia bombi str. Bimp</name>
    <dbReference type="NCBI Taxonomy" id="1387197"/>
    <lineage>
        <taxon>Bacteria</taxon>
        <taxon>Pseudomonadati</taxon>
        <taxon>Pseudomonadota</taxon>
        <taxon>Gammaproteobacteria</taxon>
        <taxon>Orbales</taxon>
        <taxon>Orbaceae</taxon>
        <taxon>Candidatus Schmidhempelia</taxon>
    </lineage>
</organism>
<dbReference type="Pfam" id="PF02416">
    <property type="entry name" value="TatA_B_E"/>
    <property type="match status" value="1"/>
</dbReference>
<dbReference type="PRINTS" id="PR01506">
    <property type="entry name" value="TATBPROTEIN"/>
</dbReference>
<evidence type="ECO:0000256" key="5">
    <source>
        <dbReference type="ARBA" id="ARBA00022927"/>
    </source>
</evidence>
<dbReference type="GO" id="GO:0043953">
    <property type="term" value="P:protein transport by the Tat complex"/>
    <property type="evidence" value="ECO:0007669"/>
    <property type="project" value="UniProtKB-UniRule"/>
</dbReference>
<dbReference type="InterPro" id="IPR018448">
    <property type="entry name" value="TatB"/>
</dbReference>
<dbReference type="HAMAP" id="MF_00237">
    <property type="entry name" value="TatB"/>
    <property type="match status" value="1"/>
</dbReference>
<keyword evidence="7 9" id="KW-0811">Translocation</keyword>
<evidence type="ECO:0000256" key="10">
    <source>
        <dbReference type="SAM" id="MobiDB-lite"/>
    </source>
</evidence>
<dbReference type="RefSeq" id="WP_024496479.1">
    <property type="nucleotide sequence ID" value="NZ_AWGA01000067.1"/>
</dbReference>